<organism evidence="1 2">
    <name type="scientific">Steinernema carpocapsae</name>
    <name type="common">Entomopathogenic nematode</name>
    <dbReference type="NCBI Taxonomy" id="34508"/>
    <lineage>
        <taxon>Eukaryota</taxon>
        <taxon>Metazoa</taxon>
        <taxon>Ecdysozoa</taxon>
        <taxon>Nematoda</taxon>
        <taxon>Chromadorea</taxon>
        <taxon>Rhabditida</taxon>
        <taxon>Tylenchina</taxon>
        <taxon>Panagrolaimomorpha</taxon>
        <taxon>Strongyloidoidea</taxon>
        <taxon>Steinernematidae</taxon>
        <taxon>Steinernema</taxon>
    </lineage>
</organism>
<accession>A0A4U5MTX2</accession>
<dbReference type="EMBL" id="AZBU02000006">
    <property type="protein sequence ID" value="TKR73200.1"/>
    <property type="molecule type" value="Genomic_DNA"/>
</dbReference>
<keyword evidence="2" id="KW-1185">Reference proteome</keyword>
<evidence type="ECO:0000313" key="2">
    <source>
        <dbReference type="Proteomes" id="UP000298663"/>
    </source>
</evidence>
<reference evidence="1 2" key="1">
    <citation type="journal article" date="2015" name="Genome Biol.">
        <title>Comparative genomics of Steinernema reveals deeply conserved gene regulatory networks.</title>
        <authorList>
            <person name="Dillman A.R."/>
            <person name="Macchietto M."/>
            <person name="Porter C.F."/>
            <person name="Rogers A."/>
            <person name="Williams B."/>
            <person name="Antoshechkin I."/>
            <person name="Lee M.M."/>
            <person name="Goodwin Z."/>
            <person name="Lu X."/>
            <person name="Lewis E.E."/>
            <person name="Goodrich-Blair H."/>
            <person name="Stock S.P."/>
            <person name="Adams B.J."/>
            <person name="Sternberg P.W."/>
            <person name="Mortazavi A."/>
        </authorList>
    </citation>
    <scope>NUCLEOTIDE SEQUENCE [LARGE SCALE GENOMIC DNA]</scope>
    <source>
        <strain evidence="1 2">ALL</strain>
    </source>
</reference>
<evidence type="ECO:0000313" key="1">
    <source>
        <dbReference type="EMBL" id="TKR73200.1"/>
    </source>
</evidence>
<gene>
    <name evidence="1" type="ORF">L596_020538</name>
</gene>
<sequence>MVRIFQALNGSFNSVVADYPESRLSTVNHTSPLQLYKSSLSATFSRQSADFIVKHHLTTVLLQYLTKAECPDEGFWTTLAGSPWTYPMPGSFNAAQFHQKLQSIFGTTAYARGERSFGLYQPEKYYISRFQVWFHHHVPCYGKHVKQSCVFGVRDVPGLLSRPELMVHKFYMDFQPAAYFCMYEAVRRRTHDPNWSFDAKEYGNLPGPRMQRGEDWEKIDVVSPSGLDFY</sequence>
<dbReference type="AlphaFoldDB" id="A0A4U5MTX2"/>
<dbReference type="PANTHER" id="PTHR19297">
    <property type="entry name" value="GLYCOSYLTRANSFERASE 14 FAMILY MEMBER"/>
    <property type="match status" value="1"/>
</dbReference>
<proteinExistence type="predicted"/>
<dbReference type="GO" id="GO:0008375">
    <property type="term" value="F:acetylglucosaminyltransferase activity"/>
    <property type="evidence" value="ECO:0007669"/>
    <property type="project" value="TreeGrafter"/>
</dbReference>
<dbReference type="Proteomes" id="UP000298663">
    <property type="component" value="Unassembled WGS sequence"/>
</dbReference>
<dbReference type="STRING" id="34508.A0A4U5MTX2"/>
<reference evidence="1 2" key="2">
    <citation type="journal article" date="2019" name="G3 (Bethesda)">
        <title>Hybrid Assembly of the Genome of the Entomopathogenic Nematode Steinernema carpocapsae Identifies the X-Chromosome.</title>
        <authorList>
            <person name="Serra L."/>
            <person name="Macchietto M."/>
            <person name="Macias-Munoz A."/>
            <person name="McGill C.J."/>
            <person name="Rodriguez I.M."/>
            <person name="Rodriguez B."/>
            <person name="Murad R."/>
            <person name="Mortazavi A."/>
        </authorList>
    </citation>
    <scope>NUCLEOTIDE SEQUENCE [LARGE SCALE GENOMIC DNA]</scope>
    <source>
        <strain evidence="1 2">ALL</strain>
    </source>
</reference>
<comment type="caution">
    <text evidence="1">The sequence shown here is derived from an EMBL/GenBank/DDBJ whole genome shotgun (WGS) entry which is preliminary data.</text>
</comment>
<dbReference type="PANTHER" id="PTHR19297:SF185">
    <property type="entry name" value="BETA-1,3-GALACTOSYL-O-GLYCOSYL-GLYCOPROTEIN BETA-1,6-N-ACETYLGLUCOSAMINYLTRANSFERASE 3"/>
    <property type="match status" value="1"/>
</dbReference>
<name>A0A4U5MTX2_STECR</name>
<dbReference type="OrthoDB" id="2019572at2759"/>
<protein>
    <submittedName>
        <fullName evidence="1">Uncharacterized protein</fullName>
    </submittedName>
</protein>